<organism evidence="1 2">
    <name type="scientific">Paenibacillus baekrokdamisoli</name>
    <dbReference type="NCBI Taxonomy" id="1712516"/>
    <lineage>
        <taxon>Bacteria</taxon>
        <taxon>Bacillati</taxon>
        <taxon>Bacillota</taxon>
        <taxon>Bacilli</taxon>
        <taxon>Bacillales</taxon>
        <taxon>Paenibacillaceae</taxon>
        <taxon>Paenibacillus</taxon>
    </lineage>
</organism>
<dbReference type="EMBL" id="AP019308">
    <property type="protein sequence ID" value="BBH24739.1"/>
    <property type="molecule type" value="Genomic_DNA"/>
</dbReference>
<dbReference type="KEGG" id="pbk:Back11_60840"/>
<evidence type="ECO:0000313" key="2">
    <source>
        <dbReference type="Proteomes" id="UP000275368"/>
    </source>
</evidence>
<reference evidence="1 2" key="1">
    <citation type="submission" date="2018-11" db="EMBL/GenBank/DDBJ databases">
        <title>Complete genome sequence of Paenibacillus baekrokdamisoli strain KCTC 33723.</title>
        <authorList>
            <person name="Kang S.W."/>
            <person name="Lee K.C."/>
            <person name="Kim K.K."/>
            <person name="Kim J.S."/>
            <person name="Kim D.S."/>
            <person name="Ko S.H."/>
            <person name="Yang S.H."/>
            <person name="Lee J.S."/>
        </authorList>
    </citation>
    <scope>NUCLEOTIDE SEQUENCE [LARGE SCALE GENOMIC DNA]</scope>
    <source>
        <strain evidence="1 2">KCTC 33723</strain>
    </source>
</reference>
<dbReference type="RefSeq" id="WP_125665141.1">
    <property type="nucleotide sequence ID" value="NZ_AP019308.1"/>
</dbReference>
<proteinExistence type="predicted"/>
<gene>
    <name evidence="1" type="ORF">Back11_60840</name>
</gene>
<protein>
    <submittedName>
        <fullName evidence="1">Uncharacterized protein</fullName>
    </submittedName>
</protein>
<evidence type="ECO:0000313" key="1">
    <source>
        <dbReference type="EMBL" id="BBH24739.1"/>
    </source>
</evidence>
<keyword evidence="2" id="KW-1185">Reference proteome</keyword>
<name>A0A3G9JNW4_9BACL</name>
<dbReference type="Proteomes" id="UP000275368">
    <property type="component" value="Chromosome"/>
</dbReference>
<dbReference type="AlphaFoldDB" id="A0A3G9JNW4"/>
<accession>A0A3G9JNW4</accession>
<sequence>MKKWSRITVIATSLILLGVATSQVIQASNPPISSENKLAAVPYEENVSNVMVGENGAVLLVDSINDEEYSEMMSILYPNGIVDAQGQDIPGINNLAESRAKFVAEHMKAYSLELKSASGLRSFIQIGILLGSIA</sequence>